<dbReference type="SMART" id="SM01043">
    <property type="entry name" value="BTAD"/>
    <property type="match status" value="1"/>
</dbReference>
<dbReference type="Gene3D" id="1.25.40.10">
    <property type="entry name" value="Tetratricopeptide repeat domain"/>
    <property type="match status" value="1"/>
</dbReference>
<dbReference type="InterPro" id="IPR051677">
    <property type="entry name" value="AfsR-DnrI-RedD_regulator"/>
</dbReference>
<dbReference type="AlphaFoldDB" id="A0A1J5PZX5"/>
<proteinExistence type="predicted"/>
<dbReference type="SUPFAM" id="SSF48452">
    <property type="entry name" value="TPR-like"/>
    <property type="match status" value="1"/>
</dbReference>
<dbReference type="Gene3D" id="1.10.10.10">
    <property type="entry name" value="Winged helix-like DNA-binding domain superfamily/Winged helix DNA-binding domain"/>
    <property type="match status" value="1"/>
</dbReference>
<dbReference type="InterPro" id="IPR011990">
    <property type="entry name" value="TPR-like_helical_dom_sf"/>
</dbReference>
<comment type="caution">
    <text evidence="2">The sequence shown here is derived from an EMBL/GenBank/DDBJ whole genome shotgun (WGS) entry which is preliminary data.</text>
</comment>
<reference evidence="2" key="1">
    <citation type="submission" date="2016-10" db="EMBL/GenBank/DDBJ databases">
        <title>Sequence of Gallionella enrichment culture.</title>
        <authorList>
            <person name="Poehlein A."/>
            <person name="Muehling M."/>
            <person name="Daniel R."/>
        </authorList>
    </citation>
    <scope>NUCLEOTIDE SEQUENCE</scope>
</reference>
<evidence type="ECO:0000259" key="1">
    <source>
        <dbReference type="SMART" id="SM01043"/>
    </source>
</evidence>
<organism evidence="2">
    <name type="scientific">mine drainage metagenome</name>
    <dbReference type="NCBI Taxonomy" id="410659"/>
    <lineage>
        <taxon>unclassified sequences</taxon>
        <taxon>metagenomes</taxon>
        <taxon>ecological metagenomes</taxon>
    </lineage>
</organism>
<dbReference type="InterPro" id="IPR005158">
    <property type="entry name" value="BTAD"/>
</dbReference>
<dbReference type="Pfam" id="PF03704">
    <property type="entry name" value="BTAD"/>
    <property type="match status" value="1"/>
</dbReference>
<evidence type="ECO:0000313" key="2">
    <source>
        <dbReference type="EMBL" id="OIQ73327.1"/>
    </source>
</evidence>
<name>A0A1J5PZX5_9ZZZZ</name>
<dbReference type="EMBL" id="MLJW01002909">
    <property type="protein sequence ID" value="OIQ73327.1"/>
    <property type="molecule type" value="Genomic_DNA"/>
</dbReference>
<sequence>MDDVKMPATQWGNCMEQDPVVEIDFLGPVRIRVDQQVCEANDKKAILMLFVLAVRGSTSRQQMASLLWPGTDSERSQGSLRLRIHKLNRICPGLIQSHLNSIALHPAVRHDLGFLTQDQEIPLQVALAAHRGHLIGSMEFPDNPQLNAMITHYRQQIINKSASLLYRNAKACALNKDYRQSIEFLNQILLLSPHNEAACRHLMRVHVLSGCRAAAIETYEGFRKNMRESLGIEPDTKTKRLHMDILTLQHDSDYHESMQADLDSSVI</sequence>
<dbReference type="PANTHER" id="PTHR35807">
    <property type="entry name" value="TRANSCRIPTIONAL REGULATOR REDD-RELATED"/>
    <property type="match status" value="1"/>
</dbReference>
<gene>
    <name evidence="2" type="ORF">GALL_450380</name>
</gene>
<feature type="domain" description="Bacterial transcriptional activator" evidence="1">
    <location>
        <begin position="110"/>
        <end position="246"/>
    </location>
</feature>
<protein>
    <submittedName>
        <fullName evidence="2">Bacterial transcriptional activator domain protein</fullName>
    </submittedName>
</protein>
<accession>A0A1J5PZX5</accession>
<dbReference type="InterPro" id="IPR036388">
    <property type="entry name" value="WH-like_DNA-bd_sf"/>
</dbReference>